<dbReference type="EMBL" id="CM002288">
    <property type="protein sequence ID" value="ESW33858.1"/>
    <property type="molecule type" value="Genomic_DNA"/>
</dbReference>
<dbReference type="Gene3D" id="2.60.210.10">
    <property type="entry name" value="Apoptosis, Tumor Necrosis Factor Receptor Associated Protein 2, Chain A"/>
    <property type="match status" value="1"/>
</dbReference>
<gene>
    <name evidence="7" type="ORF">PHAVU_001G104400g</name>
</gene>
<dbReference type="Pfam" id="PF22486">
    <property type="entry name" value="MATH_2"/>
    <property type="match status" value="1"/>
</dbReference>
<dbReference type="SMART" id="SM00225">
    <property type="entry name" value="BTB"/>
    <property type="match status" value="1"/>
</dbReference>
<evidence type="ECO:0000313" key="7">
    <source>
        <dbReference type="EMBL" id="ESW33858.1"/>
    </source>
</evidence>
<evidence type="ECO:0000256" key="3">
    <source>
        <dbReference type="ARBA" id="ARBA00004906"/>
    </source>
</evidence>
<dbReference type="eggNOG" id="KOG1987">
    <property type="taxonomic scope" value="Eukaryota"/>
</dbReference>
<comment type="similarity">
    <text evidence="4">Belongs to the Tdpoz family.</text>
</comment>
<dbReference type="InterPro" id="IPR011333">
    <property type="entry name" value="SKP1/BTB/POZ_sf"/>
</dbReference>
<dbReference type="Pfam" id="PF24570">
    <property type="entry name" value="BACK_BPM_SPOP"/>
    <property type="match status" value="1"/>
</dbReference>
<proteinExistence type="inferred from homology"/>
<evidence type="ECO:0000259" key="5">
    <source>
        <dbReference type="PROSITE" id="PS50097"/>
    </source>
</evidence>
<dbReference type="InterPro" id="IPR056423">
    <property type="entry name" value="BACK_BPM_SPOP"/>
</dbReference>
<dbReference type="OMA" id="DRNHATE"/>
<evidence type="ECO:0000259" key="6">
    <source>
        <dbReference type="PROSITE" id="PS50144"/>
    </source>
</evidence>
<dbReference type="Pfam" id="PF00651">
    <property type="entry name" value="BTB"/>
    <property type="match status" value="1"/>
</dbReference>
<sequence>MVIINRQTGGRVRGRGPRRIVRPSSSSEPATETVFGTHTFEIKGYSLTKGMGVGKYIESKKFSIGGYEWVIYFYPDGKYTKDNNYSYVSAFVRLFSRVATRVSAFYELNLLDQRGKRKRHAGSHFDHSLEKGPIIFRIGGCMWGYNQFYNRKDLENSAFLKDDTLKIKCTIGVVVTLSSDSPKLKTIEVPESNIGAHFGVLLDSGAFSDVTFSVGGEKFHAHKLFLAARSKLFLTQLVNGGEKDEDGGIVVNDIEPKVFKALLHFIYRDSLMQDTELYMSRSSLFSSLSETFPAKLLAAAAKFDLSRLKLMCESIFCKDISIDSVVSILLLADRNHATELKLTCLKFTVQHLKAVMQSEGYKYLNQNHPLLQAEVLETL</sequence>
<evidence type="ECO:0000256" key="2">
    <source>
        <dbReference type="ARBA" id="ARBA00004184"/>
    </source>
</evidence>
<evidence type="ECO:0000256" key="1">
    <source>
        <dbReference type="ARBA" id="ARBA00002668"/>
    </source>
</evidence>
<dbReference type="PROSITE" id="PS50144">
    <property type="entry name" value="MATH"/>
    <property type="match status" value="1"/>
</dbReference>
<dbReference type="Gramene" id="ESW33858">
    <property type="protein sequence ID" value="ESW33858"/>
    <property type="gene ID" value="PHAVU_001G104400g"/>
</dbReference>
<dbReference type="GO" id="GO:0012505">
    <property type="term" value="C:endomembrane system"/>
    <property type="evidence" value="ECO:0007669"/>
    <property type="project" value="UniProtKB-SubCell"/>
</dbReference>
<dbReference type="Proteomes" id="UP000000226">
    <property type="component" value="Chromosome 1"/>
</dbReference>
<reference evidence="8" key="1">
    <citation type="journal article" date="2014" name="Nat. Genet.">
        <title>A reference genome for common bean and genome-wide analysis of dual domestications.</title>
        <authorList>
            <person name="Schmutz J."/>
            <person name="McClean P.E."/>
            <person name="Mamidi S."/>
            <person name="Wu G.A."/>
            <person name="Cannon S.B."/>
            <person name="Grimwood J."/>
            <person name="Jenkins J."/>
            <person name="Shu S."/>
            <person name="Song Q."/>
            <person name="Chavarro C."/>
            <person name="Torres-Torres M."/>
            <person name="Geffroy V."/>
            <person name="Moghaddam S.M."/>
            <person name="Gao D."/>
            <person name="Abernathy B."/>
            <person name="Barry K."/>
            <person name="Blair M."/>
            <person name="Brick M.A."/>
            <person name="Chovatia M."/>
            <person name="Gepts P."/>
            <person name="Goodstein D.M."/>
            <person name="Gonzales M."/>
            <person name="Hellsten U."/>
            <person name="Hyten D.L."/>
            <person name="Jia G."/>
            <person name="Kelly J.D."/>
            <person name="Kudrna D."/>
            <person name="Lee R."/>
            <person name="Richard M.M."/>
            <person name="Miklas P.N."/>
            <person name="Osorno J.M."/>
            <person name="Rodrigues J."/>
            <person name="Thareau V."/>
            <person name="Urrea C.A."/>
            <person name="Wang M."/>
            <person name="Yu Y."/>
            <person name="Zhang M."/>
            <person name="Wing R.A."/>
            <person name="Cregan P.B."/>
            <person name="Rokhsar D.S."/>
            <person name="Jackson S.A."/>
        </authorList>
    </citation>
    <scope>NUCLEOTIDE SEQUENCE [LARGE SCALE GENOMIC DNA]</scope>
    <source>
        <strain evidence="8">cv. G19833</strain>
    </source>
</reference>
<dbReference type="PANTHER" id="PTHR26379">
    <property type="entry name" value="BTB/POZ AND MATH DOMAIN-CONTAINING PROTEIN 1"/>
    <property type="match status" value="1"/>
</dbReference>
<dbReference type="AlphaFoldDB" id="V7CWW1"/>
<feature type="non-terminal residue" evidence="7">
    <location>
        <position position="379"/>
    </location>
</feature>
<dbReference type="SUPFAM" id="SSF54695">
    <property type="entry name" value="POZ domain"/>
    <property type="match status" value="1"/>
</dbReference>
<dbReference type="PANTHER" id="PTHR26379:SF466">
    <property type="entry name" value="BTB_POZ AND MATH DOMAIN-CONTAINING PROTEIN 4"/>
    <property type="match status" value="1"/>
</dbReference>
<dbReference type="Gene3D" id="3.30.710.10">
    <property type="entry name" value="Potassium Channel Kv1.1, Chain A"/>
    <property type="match status" value="1"/>
</dbReference>
<dbReference type="OrthoDB" id="6359816at2759"/>
<dbReference type="InterPro" id="IPR034090">
    <property type="entry name" value="BPM_C"/>
</dbReference>
<feature type="domain" description="BTB" evidence="5">
    <location>
        <begin position="208"/>
        <end position="275"/>
    </location>
</feature>
<comment type="subcellular location">
    <subcellularLocation>
        <location evidence="2">Endomembrane system</location>
        <topology evidence="2">Peripheral membrane protein</topology>
    </subcellularLocation>
</comment>
<dbReference type="InterPro" id="IPR000210">
    <property type="entry name" value="BTB/POZ_dom"/>
</dbReference>
<organism evidence="7 8">
    <name type="scientific">Phaseolus vulgaris</name>
    <name type="common">Kidney bean</name>
    <name type="synonym">French bean</name>
    <dbReference type="NCBI Taxonomy" id="3885"/>
    <lineage>
        <taxon>Eukaryota</taxon>
        <taxon>Viridiplantae</taxon>
        <taxon>Streptophyta</taxon>
        <taxon>Embryophyta</taxon>
        <taxon>Tracheophyta</taxon>
        <taxon>Spermatophyta</taxon>
        <taxon>Magnoliopsida</taxon>
        <taxon>eudicotyledons</taxon>
        <taxon>Gunneridae</taxon>
        <taxon>Pentapetalae</taxon>
        <taxon>rosids</taxon>
        <taxon>fabids</taxon>
        <taxon>Fabales</taxon>
        <taxon>Fabaceae</taxon>
        <taxon>Papilionoideae</taxon>
        <taxon>50 kb inversion clade</taxon>
        <taxon>NPAAA clade</taxon>
        <taxon>indigoferoid/millettioid clade</taxon>
        <taxon>Phaseoleae</taxon>
        <taxon>Phaseolus</taxon>
    </lineage>
</organism>
<dbReference type="Gene3D" id="1.25.40.420">
    <property type="match status" value="1"/>
</dbReference>
<dbReference type="GO" id="GO:0016567">
    <property type="term" value="P:protein ubiquitination"/>
    <property type="evidence" value="ECO:0007669"/>
    <property type="project" value="InterPro"/>
</dbReference>
<feature type="domain" description="MATH" evidence="6">
    <location>
        <begin position="35"/>
        <end position="171"/>
    </location>
</feature>
<dbReference type="CDD" id="cd00121">
    <property type="entry name" value="MATH"/>
    <property type="match status" value="1"/>
</dbReference>
<dbReference type="SMR" id="V7CWW1"/>
<dbReference type="InterPro" id="IPR002083">
    <property type="entry name" value="MATH/TRAF_dom"/>
</dbReference>
<dbReference type="STRING" id="3885.V7CWW1"/>
<dbReference type="GO" id="GO:0071472">
    <property type="term" value="P:cellular response to salt stress"/>
    <property type="evidence" value="ECO:0007669"/>
    <property type="project" value="UniProtKB-ARBA"/>
</dbReference>
<evidence type="ECO:0000256" key="4">
    <source>
        <dbReference type="ARBA" id="ARBA00010846"/>
    </source>
</evidence>
<dbReference type="CDD" id="cd14736">
    <property type="entry name" value="BACK_AtBPM-like"/>
    <property type="match status" value="1"/>
</dbReference>
<comment type="function">
    <text evidence="1">May act as a substrate-specific adapter of an E3 ubiquitin-protein ligase complex (CUL3-RBX1-BTB) which mediates the ubiquitination and subsequent proteasomal degradation of target proteins.</text>
</comment>
<accession>V7CWW1</accession>
<dbReference type="SUPFAM" id="SSF49599">
    <property type="entry name" value="TRAF domain-like"/>
    <property type="match status" value="1"/>
</dbReference>
<name>V7CWW1_PHAVU</name>
<keyword evidence="8" id="KW-1185">Reference proteome</keyword>
<dbReference type="PROSITE" id="PS50097">
    <property type="entry name" value="BTB"/>
    <property type="match status" value="1"/>
</dbReference>
<evidence type="ECO:0000313" key="8">
    <source>
        <dbReference type="Proteomes" id="UP000000226"/>
    </source>
</evidence>
<dbReference type="InterPro" id="IPR008974">
    <property type="entry name" value="TRAF-like"/>
</dbReference>
<comment type="pathway">
    <text evidence="3">Protein modification; protein ubiquitination.</text>
</comment>
<dbReference type="InterPro" id="IPR045005">
    <property type="entry name" value="BPM1-6"/>
</dbReference>
<protein>
    <submittedName>
        <fullName evidence="7">Uncharacterized protein</fullName>
    </submittedName>
</protein>